<dbReference type="RefSeq" id="WP_204414098.1">
    <property type="nucleotide sequence ID" value="NZ_JAFBED010000002.1"/>
</dbReference>
<keyword evidence="1" id="KW-0472">Membrane</keyword>
<feature type="transmembrane region" description="Helical" evidence="1">
    <location>
        <begin position="89"/>
        <end position="107"/>
    </location>
</feature>
<proteinExistence type="predicted"/>
<keyword evidence="1" id="KW-0812">Transmembrane</keyword>
<feature type="transmembrane region" description="Helical" evidence="1">
    <location>
        <begin position="145"/>
        <end position="163"/>
    </location>
</feature>
<feature type="transmembrane region" description="Helical" evidence="1">
    <location>
        <begin position="114"/>
        <end position="133"/>
    </location>
</feature>
<protein>
    <submittedName>
        <fullName evidence="2">Uncharacterized protein</fullName>
    </submittedName>
</protein>
<evidence type="ECO:0000313" key="2">
    <source>
        <dbReference type="EMBL" id="MBM7619199.1"/>
    </source>
</evidence>
<name>A0ABS2NX02_9BACI</name>
<feature type="transmembrane region" description="Helical" evidence="1">
    <location>
        <begin position="51"/>
        <end position="69"/>
    </location>
</feature>
<dbReference type="Proteomes" id="UP000737402">
    <property type="component" value="Unassembled WGS sequence"/>
</dbReference>
<organism evidence="2 3">
    <name type="scientific">Sutcliffiella tianshenii</name>
    <dbReference type="NCBI Taxonomy" id="1463404"/>
    <lineage>
        <taxon>Bacteria</taxon>
        <taxon>Bacillati</taxon>
        <taxon>Bacillota</taxon>
        <taxon>Bacilli</taxon>
        <taxon>Bacillales</taxon>
        <taxon>Bacillaceae</taxon>
        <taxon>Sutcliffiella</taxon>
    </lineage>
</organism>
<keyword evidence="1" id="KW-1133">Transmembrane helix</keyword>
<evidence type="ECO:0000256" key="1">
    <source>
        <dbReference type="SAM" id="Phobius"/>
    </source>
</evidence>
<reference evidence="2 3" key="1">
    <citation type="submission" date="2021-01" db="EMBL/GenBank/DDBJ databases">
        <title>Genomic Encyclopedia of Type Strains, Phase IV (KMG-IV): sequencing the most valuable type-strain genomes for metagenomic binning, comparative biology and taxonomic classification.</title>
        <authorList>
            <person name="Goeker M."/>
        </authorList>
    </citation>
    <scope>NUCLEOTIDE SEQUENCE [LARGE SCALE GENOMIC DNA]</scope>
    <source>
        <strain evidence="2 3">DSM 25879</strain>
    </source>
</reference>
<feature type="transmembrane region" description="Helical" evidence="1">
    <location>
        <begin position="22"/>
        <end position="39"/>
    </location>
</feature>
<evidence type="ECO:0000313" key="3">
    <source>
        <dbReference type="Proteomes" id="UP000737402"/>
    </source>
</evidence>
<gene>
    <name evidence="2" type="ORF">JOC95_001048</name>
</gene>
<sequence>MNNVYSNIFKPIIPKQFDENEIYTIAITILVLGVLYFLLKRESQLSAVEVSSIYLFNLFITTTLESLFAEHPLDFYDTLDYAHAEIFDVVLQTLVYPPPIIIALYFYSKYKPNWLIYTLFWALLLTCLELVSLQFNLFQFKSWSSIYSFIFYVFTMVVNIIFFRRVRRIIRLA</sequence>
<accession>A0ABS2NX02</accession>
<keyword evidence="3" id="KW-1185">Reference proteome</keyword>
<comment type="caution">
    <text evidence="2">The sequence shown here is derived from an EMBL/GenBank/DDBJ whole genome shotgun (WGS) entry which is preliminary data.</text>
</comment>
<dbReference type="EMBL" id="JAFBED010000002">
    <property type="protein sequence ID" value="MBM7619199.1"/>
    <property type="molecule type" value="Genomic_DNA"/>
</dbReference>